<keyword evidence="1" id="KW-0472">Membrane</keyword>
<dbReference type="EMBL" id="AP022599">
    <property type="protein sequence ID" value="BBY80145.1"/>
    <property type="molecule type" value="Genomic_DNA"/>
</dbReference>
<keyword evidence="3" id="KW-1185">Reference proteome</keyword>
<accession>A0A7I7UFW3</accession>
<keyword evidence="1" id="KW-1133">Transmembrane helix</keyword>
<dbReference type="AlphaFoldDB" id="A0A7I7UFW3"/>
<evidence type="ECO:0000313" key="3">
    <source>
        <dbReference type="Proteomes" id="UP000467252"/>
    </source>
</evidence>
<gene>
    <name evidence="2" type="ORF">MPUL_13030</name>
</gene>
<name>A0A7I7UFW3_MYCPV</name>
<dbReference type="Proteomes" id="UP000467252">
    <property type="component" value="Chromosome"/>
</dbReference>
<evidence type="ECO:0000256" key="1">
    <source>
        <dbReference type="SAM" id="Phobius"/>
    </source>
</evidence>
<organism evidence="2 3">
    <name type="scientific">Mycolicibacterium pulveris</name>
    <name type="common">Mycobacterium pulveris</name>
    <dbReference type="NCBI Taxonomy" id="36813"/>
    <lineage>
        <taxon>Bacteria</taxon>
        <taxon>Bacillati</taxon>
        <taxon>Actinomycetota</taxon>
        <taxon>Actinomycetes</taxon>
        <taxon>Mycobacteriales</taxon>
        <taxon>Mycobacteriaceae</taxon>
        <taxon>Mycolicibacterium</taxon>
    </lineage>
</organism>
<protein>
    <submittedName>
        <fullName evidence="2">Uncharacterized protein</fullName>
    </submittedName>
</protein>
<proteinExistence type="predicted"/>
<reference evidence="2 3" key="1">
    <citation type="journal article" date="2019" name="Emerg. Microbes Infect.">
        <title>Comprehensive subspecies identification of 175 nontuberculous mycobacteria species based on 7547 genomic profiles.</title>
        <authorList>
            <person name="Matsumoto Y."/>
            <person name="Kinjo T."/>
            <person name="Motooka D."/>
            <person name="Nabeya D."/>
            <person name="Jung N."/>
            <person name="Uechi K."/>
            <person name="Horii T."/>
            <person name="Iida T."/>
            <person name="Fujita J."/>
            <person name="Nakamura S."/>
        </authorList>
    </citation>
    <scope>NUCLEOTIDE SEQUENCE [LARGE SCALE GENOMIC DNA]</scope>
    <source>
        <strain evidence="2 3">JCM 6370</strain>
    </source>
</reference>
<evidence type="ECO:0000313" key="2">
    <source>
        <dbReference type="EMBL" id="BBY80145.1"/>
    </source>
</evidence>
<feature type="transmembrane region" description="Helical" evidence="1">
    <location>
        <begin position="20"/>
        <end position="39"/>
    </location>
</feature>
<keyword evidence="1" id="KW-0812">Transmembrane</keyword>
<sequence>MPEMTDSGLTTAFLDLPVTVRVWQLLIMFVIAAVVGYAVRYAQDKEDERGHDDDEPTWH</sequence>